<reference evidence="2 3" key="3">
    <citation type="journal article" date="2013" name="Rice">
        <title>Improvement of the Oryza sativa Nipponbare reference genome using next generation sequence and optical map data.</title>
        <authorList>
            <person name="Kawahara Y."/>
            <person name="de la Bastide M."/>
            <person name="Hamilton J.P."/>
            <person name="Kanamori H."/>
            <person name="McCombie W.R."/>
            <person name="Ouyang S."/>
            <person name="Schwartz D.C."/>
            <person name="Tanaka T."/>
            <person name="Wu J."/>
            <person name="Zhou S."/>
            <person name="Childs K.L."/>
            <person name="Davidson R.M."/>
            <person name="Lin H."/>
            <person name="Quesada-Ocampo L."/>
            <person name="Vaillancourt B."/>
            <person name="Sakai H."/>
            <person name="Lee S.S."/>
            <person name="Kim J."/>
            <person name="Numa H."/>
            <person name="Itoh T."/>
            <person name="Buell C.R."/>
            <person name="Matsumoto T."/>
        </authorList>
    </citation>
    <scope>NUCLEOTIDE SEQUENCE [LARGE SCALE GENOMIC DNA]</scope>
    <source>
        <strain evidence="3">cv. Nipponbare</strain>
    </source>
</reference>
<dbReference type="AlphaFoldDB" id="A0A0P0W017"/>
<dbReference type="EMBL" id="AP014959">
    <property type="protein sequence ID" value="BAS84862.1"/>
    <property type="molecule type" value="Genomic_DNA"/>
</dbReference>
<proteinExistence type="predicted"/>
<dbReference type="InParanoid" id="A0A0P0W017"/>
<dbReference type="Proteomes" id="UP000059680">
    <property type="component" value="Chromosome 3"/>
</dbReference>
<protein>
    <submittedName>
        <fullName evidence="2">Os03g0439601 protein</fullName>
    </submittedName>
</protein>
<keyword evidence="3" id="KW-1185">Reference proteome</keyword>
<reference evidence="3" key="1">
    <citation type="journal article" date="2005" name="Nature">
        <title>The map-based sequence of the rice genome.</title>
        <authorList>
            <consortium name="International rice genome sequencing project (IRGSP)"/>
            <person name="Matsumoto T."/>
            <person name="Wu J."/>
            <person name="Kanamori H."/>
            <person name="Katayose Y."/>
            <person name="Fujisawa M."/>
            <person name="Namiki N."/>
            <person name="Mizuno H."/>
            <person name="Yamamoto K."/>
            <person name="Antonio B.A."/>
            <person name="Baba T."/>
            <person name="Sakata K."/>
            <person name="Nagamura Y."/>
            <person name="Aoki H."/>
            <person name="Arikawa K."/>
            <person name="Arita K."/>
            <person name="Bito T."/>
            <person name="Chiden Y."/>
            <person name="Fujitsuka N."/>
            <person name="Fukunaka R."/>
            <person name="Hamada M."/>
            <person name="Harada C."/>
            <person name="Hayashi A."/>
            <person name="Hijishita S."/>
            <person name="Honda M."/>
            <person name="Hosokawa S."/>
            <person name="Ichikawa Y."/>
            <person name="Idonuma A."/>
            <person name="Iijima M."/>
            <person name="Ikeda M."/>
            <person name="Ikeno M."/>
            <person name="Ito K."/>
            <person name="Ito S."/>
            <person name="Ito T."/>
            <person name="Ito Y."/>
            <person name="Ito Y."/>
            <person name="Iwabuchi A."/>
            <person name="Kamiya K."/>
            <person name="Karasawa W."/>
            <person name="Kurita K."/>
            <person name="Katagiri S."/>
            <person name="Kikuta A."/>
            <person name="Kobayashi H."/>
            <person name="Kobayashi N."/>
            <person name="Machita K."/>
            <person name="Maehara T."/>
            <person name="Masukawa M."/>
            <person name="Mizubayashi T."/>
            <person name="Mukai Y."/>
            <person name="Nagasaki H."/>
            <person name="Nagata Y."/>
            <person name="Naito S."/>
            <person name="Nakashima M."/>
            <person name="Nakama Y."/>
            <person name="Nakamichi Y."/>
            <person name="Nakamura M."/>
            <person name="Meguro A."/>
            <person name="Negishi M."/>
            <person name="Ohta I."/>
            <person name="Ohta T."/>
            <person name="Okamoto M."/>
            <person name="Ono N."/>
            <person name="Saji S."/>
            <person name="Sakaguchi M."/>
            <person name="Sakai K."/>
            <person name="Shibata M."/>
            <person name="Shimokawa T."/>
            <person name="Song J."/>
            <person name="Takazaki Y."/>
            <person name="Terasawa K."/>
            <person name="Tsugane M."/>
            <person name="Tsuji K."/>
            <person name="Ueda S."/>
            <person name="Waki K."/>
            <person name="Yamagata H."/>
            <person name="Yamamoto M."/>
            <person name="Yamamoto S."/>
            <person name="Yamane H."/>
            <person name="Yoshiki S."/>
            <person name="Yoshihara R."/>
            <person name="Yukawa K."/>
            <person name="Zhong H."/>
            <person name="Yano M."/>
            <person name="Yuan Q."/>
            <person name="Ouyang S."/>
            <person name="Liu J."/>
            <person name="Jones K.M."/>
            <person name="Gansberger K."/>
            <person name="Moffat K."/>
            <person name="Hill J."/>
            <person name="Bera J."/>
            <person name="Fadrosh D."/>
            <person name="Jin S."/>
            <person name="Johri S."/>
            <person name="Kim M."/>
            <person name="Overton L."/>
            <person name="Reardon M."/>
            <person name="Tsitrin T."/>
            <person name="Vuong H."/>
            <person name="Weaver B."/>
            <person name="Ciecko A."/>
            <person name="Tallon L."/>
            <person name="Jackson J."/>
            <person name="Pai G."/>
            <person name="Aken S.V."/>
            <person name="Utterback T."/>
            <person name="Reidmuller S."/>
            <person name="Feldblyum T."/>
            <person name="Hsiao J."/>
            <person name="Zismann V."/>
            <person name="Iobst S."/>
            <person name="de Vazeille A.R."/>
            <person name="Buell C.R."/>
            <person name="Ying K."/>
            <person name="Li Y."/>
            <person name="Lu T."/>
            <person name="Huang Y."/>
            <person name="Zhao Q."/>
            <person name="Feng Q."/>
            <person name="Zhang L."/>
            <person name="Zhu J."/>
            <person name="Weng Q."/>
            <person name="Mu J."/>
            <person name="Lu Y."/>
            <person name="Fan D."/>
            <person name="Liu Y."/>
            <person name="Guan J."/>
            <person name="Zhang Y."/>
            <person name="Yu S."/>
            <person name="Liu X."/>
            <person name="Zhang Y."/>
            <person name="Hong G."/>
            <person name="Han B."/>
            <person name="Choisne N."/>
            <person name="Demange N."/>
            <person name="Orjeda G."/>
            <person name="Samain S."/>
            <person name="Cattolico L."/>
            <person name="Pelletier E."/>
            <person name="Couloux A."/>
            <person name="Segurens B."/>
            <person name="Wincker P."/>
            <person name="D'Hont A."/>
            <person name="Scarpelli C."/>
            <person name="Weissenbach J."/>
            <person name="Salanoubat M."/>
            <person name="Quetier F."/>
            <person name="Yu Y."/>
            <person name="Kim H.R."/>
            <person name="Rambo T."/>
            <person name="Currie J."/>
            <person name="Collura K."/>
            <person name="Luo M."/>
            <person name="Yang T."/>
            <person name="Ammiraju J.S.S."/>
            <person name="Engler F."/>
            <person name="Soderlund C."/>
            <person name="Wing R.A."/>
            <person name="Palmer L.E."/>
            <person name="de la Bastide M."/>
            <person name="Spiegel L."/>
            <person name="Nascimento L."/>
            <person name="Zutavern T."/>
            <person name="O'Shaughnessy A."/>
            <person name="Dike S."/>
            <person name="Dedhia N."/>
            <person name="Preston R."/>
            <person name="Balija V."/>
            <person name="McCombie W.R."/>
            <person name="Chow T."/>
            <person name="Chen H."/>
            <person name="Chung M."/>
            <person name="Chen C."/>
            <person name="Shaw J."/>
            <person name="Wu H."/>
            <person name="Hsiao K."/>
            <person name="Chao Y."/>
            <person name="Chu M."/>
            <person name="Cheng C."/>
            <person name="Hour A."/>
            <person name="Lee P."/>
            <person name="Lin S."/>
            <person name="Lin Y."/>
            <person name="Liou J."/>
            <person name="Liu S."/>
            <person name="Hsing Y."/>
            <person name="Raghuvanshi S."/>
            <person name="Mohanty A."/>
            <person name="Bharti A.K."/>
            <person name="Gaur A."/>
            <person name="Gupta V."/>
            <person name="Kumar D."/>
            <person name="Ravi V."/>
            <person name="Vij S."/>
            <person name="Kapur A."/>
            <person name="Khurana P."/>
            <person name="Khurana P."/>
            <person name="Khurana J.P."/>
            <person name="Tyagi A.K."/>
            <person name="Gaikwad K."/>
            <person name="Singh A."/>
            <person name="Dalal V."/>
            <person name="Srivastava S."/>
            <person name="Dixit A."/>
            <person name="Pal A.K."/>
            <person name="Ghazi I.A."/>
            <person name="Yadav M."/>
            <person name="Pandit A."/>
            <person name="Bhargava A."/>
            <person name="Sureshbabu K."/>
            <person name="Batra K."/>
            <person name="Sharma T.R."/>
            <person name="Mohapatra T."/>
            <person name="Singh N.K."/>
            <person name="Messing J."/>
            <person name="Nelson A.B."/>
            <person name="Fuks G."/>
            <person name="Kavchok S."/>
            <person name="Keizer G."/>
            <person name="Linton E."/>
            <person name="Llaca V."/>
            <person name="Song R."/>
            <person name="Tanyolac B."/>
            <person name="Young S."/>
            <person name="Ho-Il K."/>
            <person name="Hahn J.H."/>
            <person name="Sangsakoo G."/>
            <person name="Vanavichit A."/>
            <person name="de Mattos Luiz.A.T."/>
            <person name="Zimmer P.D."/>
            <person name="Malone G."/>
            <person name="Dellagostin O."/>
            <person name="de Oliveira A.C."/>
            <person name="Bevan M."/>
            <person name="Bancroft I."/>
            <person name="Minx P."/>
            <person name="Cordum H."/>
            <person name="Wilson R."/>
            <person name="Cheng Z."/>
            <person name="Jin W."/>
            <person name="Jiang J."/>
            <person name="Leong S.A."/>
            <person name="Iwama H."/>
            <person name="Gojobori T."/>
            <person name="Itoh T."/>
            <person name="Niimura Y."/>
            <person name="Fujii Y."/>
            <person name="Habara T."/>
            <person name="Sakai H."/>
            <person name="Sato Y."/>
            <person name="Wilson G."/>
            <person name="Kumar K."/>
            <person name="McCouch S."/>
            <person name="Juretic N."/>
            <person name="Hoen D."/>
            <person name="Wright S."/>
            <person name="Bruskiewich R."/>
            <person name="Bureau T."/>
            <person name="Miyao A."/>
            <person name="Hirochika H."/>
            <person name="Nishikawa T."/>
            <person name="Kadowaki K."/>
            <person name="Sugiura M."/>
            <person name="Burr B."/>
            <person name="Sasaki T."/>
        </authorList>
    </citation>
    <scope>NUCLEOTIDE SEQUENCE [LARGE SCALE GENOMIC DNA]</scope>
    <source>
        <strain evidence="3">cv. Nipponbare</strain>
    </source>
</reference>
<reference evidence="2 3" key="2">
    <citation type="journal article" date="2013" name="Plant Cell Physiol.">
        <title>Rice Annotation Project Database (RAP-DB): an integrative and interactive database for rice genomics.</title>
        <authorList>
            <person name="Sakai H."/>
            <person name="Lee S.S."/>
            <person name="Tanaka T."/>
            <person name="Numa H."/>
            <person name="Kim J."/>
            <person name="Kawahara Y."/>
            <person name="Wakimoto H."/>
            <person name="Yang C.C."/>
            <person name="Iwamoto M."/>
            <person name="Abe T."/>
            <person name="Yamada Y."/>
            <person name="Muto A."/>
            <person name="Inokuchi H."/>
            <person name="Ikemura T."/>
            <person name="Matsumoto T."/>
            <person name="Sasaki T."/>
            <person name="Itoh T."/>
        </authorList>
    </citation>
    <scope>NUCLEOTIDE SEQUENCE [LARGE SCALE GENOMIC DNA]</scope>
    <source>
        <strain evidence="3">cv. Nipponbare</strain>
    </source>
</reference>
<gene>
    <name evidence="2" type="ordered locus">Os03g0439601</name>
    <name evidence="2" type="ORF">OSNPB_030439601</name>
</gene>
<evidence type="ECO:0000313" key="3">
    <source>
        <dbReference type="Proteomes" id="UP000059680"/>
    </source>
</evidence>
<accession>A0A0P0W017</accession>
<feature type="region of interest" description="Disordered" evidence="1">
    <location>
        <begin position="36"/>
        <end position="105"/>
    </location>
</feature>
<dbReference type="PaxDb" id="39947-A0A0P0W017"/>
<name>A0A0P0W017_ORYSJ</name>
<evidence type="ECO:0000256" key="1">
    <source>
        <dbReference type="SAM" id="MobiDB-lite"/>
    </source>
</evidence>
<organism evidence="2 3">
    <name type="scientific">Oryza sativa subsp. japonica</name>
    <name type="common">Rice</name>
    <dbReference type="NCBI Taxonomy" id="39947"/>
    <lineage>
        <taxon>Eukaryota</taxon>
        <taxon>Viridiplantae</taxon>
        <taxon>Streptophyta</taxon>
        <taxon>Embryophyta</taxon>
        <taxon>Tracheophyta</taxon>
        <taxon>Spermatophyta</taxon>
        <taxon>Magnoliopsida</taxon>
        <taxon>Liliopsida</taxon>
        <taxon>Poales</taxon>
        <taxon>Poaceae</taxon>
        <taxon>BOP clade</taxon>
        <taxon>Oryzoideae</taxon>
        <taxon>Oryzeae</taxon>
        <taxon>Oryzinae</taxon>
        <taxon>Oryza</taxon>
        <taxon>Oryza sativa</taxon>
    </lineage>
</organism>
<evidence type="ECO:0000313" key="2">
    <source>
        <dbReference type="EMBL" id="BAS84862.1"/>
    </source>
</evidence>
<sequence length="105" mass="11796">MMFVGISTPRPTFQIRRAPLPQHQAPLQIAAAARVRKLAAPEHRPNRRALPPPRLTRRPTVPTPERRRRHCAPPPPPPQLDGTTASTGERRPCAPPRCRWSAKSK</sequence>